<feature type="compositionally biased region" description="Low complexity" evidence="1">
    <location>
        <begin position="512"/>
        <end position="537"/>
    </location>
</feature>
<name>A0A6C0CN43_9ZZZZ</name>
<evidence type="ECO:0000313" key="2">
    <source>
        <dbReference type="EMBL" id="QHT05094.1"/>
    </source>
</evidence>
<reference evidence="2" key="1">
    <citation type="journal article" date="2020" name="Nature">
        <title>Giant virus diversity and host interactions through global metagenomics.</title>
        <authorList>
            <person name="Schulz F."/>
            <person name="Roux S."/>
            <person name="Paez-Espino D."/>
            <person name="Jungbluth S."/>
            <person name="Walsh D.A."/>
            <person name="Denef V.J."/>
            <person name="McMahon K.D."/>
            <person name="Konstantinidis K.T."/>
            <person name="Eloe-Fadrosh E.A."/>
            <person name="Kyrpides N.C."/>
            <person name="Woyke T."/>
        </authorList>
    </citation>
    <scope>NUCLEOTIDE SEQUENCE</scope>
    <source>
        <strain evidence="2">GVMAG-M-3300021354-14</strain>
    </source>
</reference>
<feature type="compositionally biased region" description="Low complexity" evidence="1">
    <location>
        <begin position="487"/>
        <end position="502"/>
    </location>
</feature>
<evidence type="ECO:0000256" key="1">
    <source>
        <dbReference type="SAM" id="MobiDB-lite"/>
    </source>
</evidence>
<accession>A0A6C0CN43</accession>
<proteinExistence type="predicted"/>
<protein>
    <submittedName>
        <fullName evidence="2">Uncharacterized protein</fullName>
    </submittedName>
</protein>
<dbReference type="AlphaFoldDB" id="A0A6C0CN43"/>
<organism evidence="2">
    <name type="scientific">viral metagenome</name>
    <dbReference type="NCBI Taxonomy" id="1070528"/>
    <lineage>
        <taxon>unclassified sequences</taxon>
        <taxon>metagenomes</taxon>
        <taxon>organismal metagenomes</taxon>
    </lineage>
</organism>
<sequence length="789" mass="91336">MQFVWNSYGWLKSFWAKPEVNDENCKELLYLTLSEQSQIMSTYCDSKRLLNYHMPQHVRISCNMNFQDKELDTIKYVYKINSCDSKNNMLLLGNGMDFSGYASLKFVVDNKVGANVLKLLARDIVSHVRALHKESKILGPINENMILICGNNRVRDPQLFFLSLNHYYKPRNIEHEKSKDMYRIMKIMYDAVEKGKKTEKKNPKDDMEFITWLEHNDIFKITSTNPIYRLIIYMDDEKYEQLWDLDPLKPFVFEENPGVEEKTEEVVEEKTEEVVEALPPPKPKGKVKISNELKKAYDKLPDLTDPQKGDINTILQTVSSAAGNVKQLIALAQREEKFKEITDAIEAKVPFVKIMEFWLSSKKTFDYLKALQKSDILWRGMDVPQLWPPRLVFKPGFLPKFVLQMKDASITDPSKTNAQEIIHYFDIITQRVNVDISDLKQYLLKSDYDAFITNLLTKKNFESSMNVRSRAKSRSSSAETQQSGSRSIQLSASSGLQSSSSRRNSDSRISDSRASSRAQSRISSRTPSVSQQRSRNQSVSTPVCDALATSALECVTQCQNMEDVHYPFRVVMNVQNVLKCYNVQTLYEYQDSLPEFKWWRNMPTFLRDQRDFIVQKYTFLHNNLVAHVAKTINYMLRKVNGNTTDGLSYTKESKYVSWEGNKEDINAFTQKQMNVNRRKYLKTRLFCNGVPALEINGCGYNNNVPYVGRFSLFSSEFDTSQKTISCAWNKYGDLVHDEIKNLLKGRHVNVSRKGLEWISINPRGELRSLYVPFGFQGIAAENYRINKKN</sequence>
<feature type="region of interest" description="Disordered" evidence="1">
    <location>
        <begin position="466"/>
        <end position="537"/>
    </location>
</feature>
<dbReference type="EMBL" id="MN739449">
    <property type="protein sequence ID" value="QHT05094.1"/>
    <property type="molecule type" value="Genomic_DNA"/>
</dbReference>